<dbReference type="RefSeq" id="WP_285672373.1">
    <property type="nucleotide sequence ID" value="NZ_BSYI01000021.1"/>
</dbReference>
<evidence type="ECO:0000313" key="4">
    <source>
        <dbReference type="Proteomes" id="UP001239909"/>
    </source>
</evidence>
<dbReference type="Proteomes" id="UP001239909">
    <property type="component" value="Unassembled WGS sequence"/>
</dbReference>
<name>A0ABQ6LJZ7_9RHOB</name>
<dbReference type="PANTHER" id="PTHR35848:SF6">
    <property type="entry name" value="CUPIN TYPE-2 DOMAIN-CONTAINING PROTEIN"/>
    <property type="match status" value="1"/>
</dbReference>
<accession>A0ABQ6LJZ7</accession>
<dbReference type="InterPro" id="IPR014710">
    <property type="entry name" value="RmlC-like_jellyroll"/>
</dbReference>
<dbReference type="EMBL" id="BSYI01000021">
    <property type="protein sequence ID" value="GMG83581.1"/>
    <property type="molecule type" value="Genomic_DNA"/>
</dbReference>
<proteinExistence type="predicted"/>
<dbReference type="InterPro" id="IPR051610">
    <property type="entry name" value="GPI/OXD"/>
</dbReference>
<keyword evidence="1" id="KW-0479">Metal-binding</keyword>
<evidence type="ECO:0000259" key="2">
    <source>
        <dbReference type="Pfam" id="PF07883"/>
    </source>
</evidence>
<dbReference type="InterPro" id="IPR011051">
    <property type="entry name" value="RmlC_Cupin_sf"/>
</dbReference>
<evidence type="ECO:0000256" key="1">
    <source>
        <dbReference type="ARBA" id="ARBA00022723"/>
    </source>
</evidence>
<evidence type="ECO:0000313" key="3">
    <source>
        <dbReference type="EMBL" id="GMG83581.1"/>
    </source>
</evidence>
<comment type="caution">
    <text evidence="3">The sequence shown here is derived from an EMBL/GenBank/DDBJ whole genome shotgun (WGS) entry which is preliminary data.</text>
</comment>
<dbReference type="PANTHER" id="PTHR35848">
    <property type="entry name" value="OXALATE-BINDING PROTEIN"/>
    <property type="match status" value="1"/>
</dbReference>
<organism evidence="3 4">
    <name type="scientific">Paralimibaculum aggregatum</name>
    <dbReference type="NCBI Taxonomy" id="3036245"/>
    <lineage>
        <taxon>Bacteria</taxon>
        <taxon>Pseudomonadati</taxon>
        <taxon>Pseudomonadota</taxon>
        <taxon>Alphaproteobacteria</taxon>
        <taxon>Rhodobacterales</taxon>
        <taxon>Paracoccaceae</taxon>
        <taxon>Paralimibaculum</taxon>
    </lineage>
</organism>
<dbReference type="SUPFAM" id="SSF51182">
    <property type="entry name" value="RmlC-like cupins"/>
    <property type="match status" value="1"/>
</dbReference>
<keyword evidence="4" id="KW-1185">Reference proteome</keyword>
<dbReference type="Pfam" id="PF07883">
    <property type="entry name" value="Cupin_2"/>
    <property type="match status" value="1"/>
</dbReference>
<feature type="domain" description="Cupin type-2" evidence="2">
    <location>
        <begin position="46"/>
        <end position="117"/>
    </location>
</feature>
<sequence length="169" mass="17946">MSETPCPVVHLDAVPLRETGHGDGFAAALGRIGPLIGARQLGCQLHIVPPGKAAFPRHAHHANEEMLVILSGEGEYRIGAARHAVRAGHVCAAPAGAAETAHQLRNTGAGELRYLCISTRHDPEVVEYPDSGKIGVMSMVPESTGMRGARVFHLWSAEDESLGYWDGEG</sequence>
<dbReference type="Gene3D" id="2.60.120.10">
    <property type="entry name" value="Jelly Rolls"/>
    <property type="match status" value="1"/>
</dbReference>
<dbReference type="InterPro" id="IPR013096">
    <property type="entry name" value="Cupin_2"/>
</dbReference>
<protein>
    <submittedName>
        <fullName evidence="3">Cupin domain-containing protein</fullName>
    </submittedName>
</protein>
<reference evidence="3 4" key="1">
    <citation type="submission" date="2023-04" db="EMBL/GenBank/DDBJ databases">
        <title>Marinoamorphus aggregata gen. nov., sp. Nov., isolate from tissue of brittle star Ophioplocus japonicus.</title>
        <authorList>
            <person name="Kawano K."/>
            <person name="Sawayama S."/>
            <person name="Nakagawa S."/>
        </authorList>
    </citation>
    <scope>NUCLEOTIDE SEQUENCE [LARGE SCALE GENOMIC DNA]</scope>
    <source>
        <strain evidence="3 4">NKW23</strain>
    </source>
</reference>
<gene>
    <name evidence="3" type="ORF">LNKW23_27940</name>
</gene>